<dbReference type="EMBL" id="CM017881">
    <property type="protein sequence ID" value="KAG1362630.1"/>
    <property type="molecule type" value="Genomic_DNA"/>
</dbReference>
<reference evidence="8" key="2">
    <citation type="submission" date="2019-07" db="EMBL/GenBank/DDBJ databases">
        <authorList>
            <person name="Yang Y."/>
            <person name="Bocs S."/>
            <person name="Baudouin L."/>
        </authorList>
    </citation>
    <scope>NUCLEOTIDE SEQUENCE</scope>
    <source>
        <tissue evidence="8">Spear leaf of Hainan Tall coconut</tissue>
    </source>
</reference>
<evidence type="ECO:0000313" key="8">
    <source>
        <dbReference type="EMBL" id="KAG1362630.1"/>
    </source>
</evidence>
<evidence type="ECO:0000256" key="6">
    <source>
        <dbReference type="SAM" id="Phobius"/>
    </source>
</evidence>
<keyword evidence="7" id="KW-0732">Signal</keyword>
<comment type="similarity">
    <text evidence="2">Belongs to the major facilitator superfamily. Proton-dependent oligopeptide transporter (POT/PTR) (TC 2.A.17) family.</text>
</comment>
<dbReference type="Gene3D" id="1.20.1250.20">
    <property type="entry name" value="MFS general substrate transporter like domains"/>
    <property type="match status" value="1"/>
</dbReference>
<feature type="transmembrane region" description="Helical" evidence="6">
    <location>
        <begin position="82"/>
        <end position="103"/>
    </location>
</feature>
<sequence>MSALWLMLSLAMTGAAEALHFPGQVAFYYQEFPQSLRSMATAMVGLVIAAGYYLSTAVVGLIRRATNWLPDNINTSRLEYAYWSIAVLGMINFGYYLLCANLYKYRRVADMVEPNQR</sequence>
<comment type="subcellular location">
    <subcellularLocation>
        <location evidence="1">Membrane</location>
        <topology evidence="1">Multi-pass membrane protein</topology>
    </subcellularLocation>
</comment>
<dbReference type="SUPFAM" id="SSF103473">
    <property type="entry name" value="MFS general substrate transporter"/>
    <property type="match status" value="1"/>
</dbReference>
<evidence type="ECO:0000313" key="9">
    <source>
        <dbReference type="Proteomes" id="UP000797356"/>
    </source>
</evidence>
<evidence type="ECO:0000256" key="5">
    <source>
        <dbReference type="ARBA" id="ARBA00023136"/>
    </source>
</evidence>
<dbReference type="Pfam" id="PF00854">
    <property type="entry name" value="PTR2"/>
    <property type="match status" value="1"/>
</dbReference>
<evidence type="ECO:0000256" key="7">
    <source>
        <dbReference type="SAM" id="SignalP"/>
    </source>
</evidence>
<name>A0A8K0IMF7_COCNU</name>
<accession>A0A8K0IMF7</accession>
<keyword evidence="5 6" id="KW-0472">Membrane</keyword>
<keyword evidence="4 6" id="KW-1133">Transmembrane helix</keyword>
<organism evidence="8 9">
    <name type="scientific">Cocos nucifera</name>
    <name type="common">Coconut palm</name>
    <dbReference type="NCBI Taxonomy" id="13894"/>
    <lineage>
        <taxon>Eukaryota</taxon>
        <taxon>Viridiplantae</taxon>
        <taxon>Streptophyta</taxon>
        <taxon>Embryophyta</taxon>
        <taxon>Tracheophyta</taxon>
        <taxon>Spermatophyta</taxon>
        <taxon>Magnoliopsida</taxon>
        <taxon>Liliopsida</taxon>
        <taxon>Arecaceae</taxon>
        <taxon>Arecoideae</taxon>
        <taxon>Cocoseae</taxon>
        <taxon>Attaleinae</taxon>
        <taxon>Cocos</taxon>
    </lineage>
</organism>
<feature type="chain" id="PRO_5035460840" evidence="7">
    <location>
        <begin position="19"/>
        <end position="117"/>
    </location>
</feature>
<dbReference type="AlphaFoldDB" id="A0A8K0IMF7"/>
<evidence type="ECO:0000256" key="3">
    <source>
        <dbReference type="ARBA" id="ARBA00022692"/>
    </source>
</evidence>
<dbReference type="PANTHER" id="PTHR11654">
    <property type="entry name" value="OLIGOPEPTIDE TRANSPORTER-RELATED"/>
    <property type="match status" value="1"/>
</dbReference>
<keyword evidence="9" id="KW-1185">Reference proteome</keyword>
<evidence type="ECO:0000256" key="1">
    <source>
        <dbReference type="ARBA" id="ARBA00004141"/>
    </source>
</evidence>
<dbReference type="GO" id="GO:0016020">
    <property type="term" value="C:membrane"/>
    <property type="evidence" value="ECO:0007669"/>
    <property type="project" value="UniProtKB-SubCell"/>
</dbReference>
<dbReference type="OrthoDB" id="8904098at2759"/>
<feature type="signal peptide" evidence="7">
    <location>
        <begin position="1"/>
        <end position="18"/>
    </location>
</feature>
<dbReference type="GO" id="GO:0022857">
    <property type="term" value="F:transmembrane transporter activity"/>
    <property type="evidence" value="ECO:0007669"/>
    <property type="project" value="InterPro"/>
</dbReference>
<dbReference type="InterPro" id="IPR036259">
    <property type="entry name" value="MFS_trans_sf"/>
</dbReference>
<evidence type="ECO:0000256" key="4">
    <source>
        <dbReference type="ARBA" id="ARBA00022989"/>
    </source>
</evidence>
<dbReference type="Proteomes" id="UP000797356">
    <property type="component" value="Chromosome 10"/>
</dbReference>
<gene>
    <name evidence="8" type="ORF">COCNU_10G008490</name>
</gene>
<evidence type="ECO:0000256" key="2">
    <source>
        <dbReference type="ARBA" id="ARBA00005982"/>
    </source>
</evidence>
<feature type="transmembrane region" description="Helical" evidence="6">
    <location>
        <begin position="42"/>
        <end position="62"/>
    </location>
</feature>
<keyword evidence="3 6" id="KW-0812">Transmembrane</keyword>
<proteinExistence type="inferred from homology"/>
<comment type="caution">
    <text evidence="8">The sequence shown here is derived from an EMBL/GenBank/DDBJ whole genome shotgun (WGS) entry which is preliminary data.</text>
</comment>
<protein>
    <submittedName>
        <fullName evidence="8">Uncharacterized protein</fullName>
    </submittedName>
</protein>
<reference evidence="8" key="1">
    <citation type="journal article" date="2017" name="Gigascience">
        <title>The genome draft of coconut (Cocos nucifera).</title>
        <authorList>
            <person name="Xiao Y."/>
            <person name="Xu P."/>
            <person name="Fan H."/>
            <person name="Baudouin L."/>
            <person name="Xia W."/>
            <person name="Bocs S."/>
            <person name="Xu J."/>
            <person name="Li Q."/>
            <person name="Guo A."/>
            <person name="Zhou L."/>
            <person name="Li J."/>
            <person name="Wu Y."/>
            <person name="Ma Z."/>
            <person name="Armero A."/>
            <person name="Issali A.E."/>
            <person name="Liu N."/>
            <person name="Peng M."/>
            <person name="Yang Y."/>
        </authorList>
    </citation>
    <scope>NUCLEOTIDE SEQUENCE</scope>
    <source>
        <tissue evidence="8">Spear leaf of Hainan Tall coconut</tissue>
    </source>
</reference>
<dbReference type="InterPro" id="IPR000109">
    <property type="entry name" value="POT_fam"/>
</dbReference>